<organism evidence="1 2">
    <name type="scientific">Deinococcus rubellus</name>
    <dbReference type="NCBI Taxonomy" id="1889240"/>
    <lineage>
        <taxon>Bacteria</taxon>
        <taxon>Thermotogati</taxon>
        <taxon>Deinococcota</taxon>
        <taxon>Deinococci</taxon>
        <taxon>Deinococcales</taxon>
        <taxon>Deinococcaceae</taxon>
        <taxon>Deinococcus</taxon>
    </lineage>
</organism>
<name>A0ABY5YIJ1_9DEIO</name>
<dbReference type="EMBL" id="CP104213">
    <property type="protein sequence ID" value="UWX64162.1"/>
    <property type="molecule type" value="Genomic_DNA"/>
</dbReference>
<dbReference type="RefSeq" id="WP_260560437.1">
    <property type="nucleotide sequence ID" value="NZ_BAABEC010000020.1"/>
</dbReference>
<reference evidence="1" key="1">
    <citation type="submission" date="2022-09" db="EMBL/GenBank/DDBJ databases">
        <title>genome sequence of Deinococcus rubellus.</title>
        <authorList>
            <person name="Srinivasan S."/>
        </authorList>
    </citation>
    <scope>NUCLEOTIDE SEQUENCE</scope>
    <source>
        <strain evidence="1">Ant6</strain>
    </source>
</reference>
<protein>
    <submittedName>
        <fullName evidence="1">Uncharacterized protein</fullName>
    </submittedName>
</protein>
<accession>A0ABY5YIJ1</accession>
<gene>
    <name evidence="1" type="ORF">N0D28_00325</name>
</gene>
<keyword evidence="2" id="KW-1185">Reference proteome</keyword>
<evidence type="ECO:0000313" key="1">
    <source>
        <dbReference type="EMBL" id="UWX64162.1"/>
    </source>
</evidence>
<proteinExistence type="predicted"/>
<evidence type="ECO:0000313" key="2">
    <source>
        <dbReference type="Proteomes" id="UP001060261"/>
    </source>
</evidence>
<sequence length="103" mass="11361">MIAVLASPLEFLSEEPHHIVAVDQANPTTAIKASAKQGSTINPMIRRLRDMKNLAQHTISGNPGGLFAHVLRRTKEVEHPDGYEMWESNERPTACRGLGMCGR</sequence>
<dbReference type="Proteomes" id="UP001060261">
    <property type="component" value="Chromosome"/>
</dbReference>